<dbReference type="Pfam" id="PF00353">
    <property type="entry name" value="HemolysinCabind"/>
    <property type="match status" value="5"/>
</dbReference>
<protein>
    <recommendedName>
        <fullName evidence="5">Calcium-binding protein</fullName>
    </recommendedName>
</protein>
<evidence type="ECO:0000313" key="3">
    <source>
        <dbReference type="EMBL" id="RDJ29398.1"/>
    </source>
</evidence>
<evidence type="ECO:0008006" key="5">
    <source>
        <dbReference type="Google" id="ProtNLM"/>
    </source>
</evidence>
<dbReference type="GO" id="GO:0005576">
    <property type="term" value="C:extracellular region"/>
    <property type="evidence" value="ECO:0007669"/>
    <property type="project" value="UniProtKB-SubCell"/>
</dbReference>
<dbReference type="PROSITE" id="PS00330">
    <property type="entry name" value="HEMOLYSIN_CALCIUM"/>
    <property type="match status" value="3"/>
</dbReference>
<keyword evidence="2" id="KW-0964">Secreted</keyword>
<dbReference type="AlphaFoldDB" id="A0A370LBY7"/>
<dbReference type="PANTHER" id="PTHR38340">
    <property type="entry name" value="S-LAYER PROTEIN"/>
    <property type="match status" value="1"/>
</dbReference>
<dbReference type="Gene3D" id="2.150.10.10">
    <property type="entry name" value="Serralysin-like metalloprotease, C-terminal"/>
    <property type="match status" value="3"/>
</dbReference>
<dbReference type="EMBL" id="QQTP01000001">
    <property type="protein sequence ID" value="RDJ29398.1"/>
    <property type="molecule type" value="Genomic_DNA"/>
</dbReference>
<dbReference type="InterPro" id="IPR018511">
    <property type="entry name" value="Hemolysin-typ_Ca-bd_CS"/>
</dbReference>
<evidence type="ECO:0000256" key="2">
    <source>
        <dbReference type="ARBA" id="ARBA00022525"/>
    </source>
</evidence>
<accession>A0A370LBY7</accession>
<dbReference type="SUPFAM" id="SSF51120">
    <property type="entry name" value="beta-Roll"/>
    <property type="match status" value="2"/>
</dbReference>
<sequence>MLQQVLQIGTFDEPFNTPTDFLIFGKEDDSLVLIFQGVDLVVGDARTLSGGTITSFTLLHQNETVLYEYDFISPPRAEVFQALLDFLDTGFHDFVYNVLLANFMFAEPLVVGGEEGDDYFRPGIGADSFYGLFGSDLLDYIYEVPNNGIEVDLTAGFVRDAWGFLDQVRSIEEFRGTDRDDLFRGASSLNPSETGRYTYTGAGGDDTFIGGFGIDMVSYLIDGGNGRVRVDLAQGTATDTHGDTDSFQNIEGVRGTNLGDDLLGDGQDNVFEGMDGADLINGRAGQDLVDYSSEKGGHGIVVNLTGDTLRNLNVPGIAITELGPYSAYDSYGNIDKLSNVEDINGTSFADHIVGNGSRNVVQGGFGNDTILGNGGNDWLQGGYGDDTIDGGIGDDTLDGGIGNDSLNGGNGDDILNGDEGNDQLFAGAGNDRMNGGDGDDKLTDSEGKDVFSGGLGADRFDFNKLSEMGNSAATRNVITDLRLFGTPDKIDLASIDANTLVGGDQAFTFIAATPAFSGAAGELIWTQIDWFGTDEDWTLISGDVDGDSQSDFQIELTGLVTLTANDFIL</sequence>
<name>A0A370LBY7_9HYPH</name>
<keyword evidence="4" id="KW-1185">Reference proteome</keyword>
<organism evidence="3 4">
    <name type="scientific">Bosea caraganae</name>
    <dbReference type="NCBI Taxonomy" id="2763117"/>
    <lineage>
        <taxon>Bacteria</taxon>
        <taxon>Pseudomonadati</taxon>
        <taxon>Pseudomonadota</taxon>
        <taxon>Alphaproteobacteria</taxon>
        <taxon>Hyphomicrobiales</taxon>
        <taxon>Boseaceae</taxon>
        <taxon>Bosea</taxon>
    </lineage>
</organism>
<proteinExistence type="predicted"/>
<dbReference type="Proteomes" id="UP000255207">
    <property type="component" value="Unassembled WGS sequence"/>
</dbReference>
<comment type="caution">
    <text evidence="3">The sequence shown here is derived from an EMBL/GenBank/DDBJ whole genome shotgun (WGS) entry which is preliminary data.</text>
</comment>
<dbReference type="InterPro" id="IPR050557">
    <property type="entry name" value="RTX_toxin/Mannuronan_C5-epim"/>
</dbReference>
<dbReference type="OrthoDB" id="223957at2"/>
<comment type="subcellular location">
    <subcellularLocation>
        <location evidence="1">Secreted</location>
    </subcellularLocation>
</comment>
<evidence type="ECO:0000256" key="1">
    <source>
        <dbReference type="ARBA" id="ARBA00004613"/>
    </source>
</evidence>
<dbReference type="PRINTS" id="PR00313">
    <property type="entry name" value="CABNDNGRPT"/>
</dbReference>
<dbReference type="InterPro" id="IPR001343">
    <property type="entry name" value="Hemolysn_Ca-bd"/>
</dbReference>
<evidence type="ECO:0000313" key="4">
    <source>
        <dbReference type="Proteomes" id="UP000255207"/>
    </source>
</evidence>
<gene>
    <name evidence="3" type="ORF">DWE98_02265</name>
</gene>
<dbReference type="PANTHER" id="PTHR38340:SF1">
    <property type="entry name" value="S-LAYER PROTEIN"/>
    <property type="match status" value="1"/>
</dbReference>
<dbReference type="RefSeq" id="WP_114827516.1">
    <property type="nucleotide sequence ID" value="NZ_QQTO01000019.1"/>
</dbReference>
<reference evidence="4" key="1">
    <citation type="submission" date="2018-07" db="EMBL/GenBank/DDBJ databases">
        <authorList>
            <person name="Safronova V.I."/>
            <person name="Chirak E.R."/>
            <person name="Sazanova A.L."/>
        </authorList>
    </citation>
    <scope>NUCLEOTIDE SEQUENCE [LARGE SCALE GENOMIC DNA]</scope>
    <source>
        <strain evidence="4">RCAM04685</strain>
    </source>
</reference>
<dbReference type="InterPro" id="IPR011049">
    <property type="entry name" value="Serralysin-like_metalloprot_C"/>
</dbReference>
<dbReference type="GO" id="GO:0005509">
    <property type="term" value="F:calcium ion binding"/>
    <property type="evidence" value="ECO:0007669"/>
    <property type="project" value="InterPro"/>
</dbReference>